<evidence type="ECO:0000313" key="3">
    <source>
        <dbReference type="Proteomes" id="UP000634136"/>
    </source>
</evidence>
<gene>
    <name evidence="2" type="ORF">G2W53_025584</name>
</gene>
<protein>
    <submittedName>
        <fullName evidence="2">Uncharacterized protein</fullName>
    </submittedName>
</protein>
<keyword evidence="3" id="KW-1185">Reference proteome</keyword>
<dbReference type="AlphaFoldDB" id="A0A834WKE7"/>
<comment type="caution">
    <text evidence="2">The sequence shown here is derived from an EMBL/GenBank/DDBJ whole genome shotgun (WGS) entry which is preliminary data.</text>
</comment>
<reference evidence="2" key="1">
    <citation type="submission" date="2020-09" db="EMBL/GenBank/DDBJ databases">
        <title>Genome-Enabled Discovery of Anthraquinone Biosynthesis in Senna tora.</title>
        <authorList>
            <person name="Kang S.-H."/>
            <person name="Pandey R.P."/>
            <person name="Lee C.-M."/>
            <person name="Sim J.-S."/>
            <person name="Jeong J.-T."/>
            <person name="Choi B.-S."/>
            <person name="Jung M."/>
            <person name="Ginzburg D."/>
            <person name="Zhao K."/>
            <person name="Won S.Y."/>
            <person name="Oh T.-J."/>
            <person name="Yu Y."/>
            <person name="Kim N.-H."/>
            <person name="Lee O.R."/>
            <person name="Lee T.-H."/>
            <person name="Bashyal P."/>
            <person name="Kim T.-S."/>
            <person name="Lee W.-H."/>
            <person name="Kawkins C."/>
            <person name="Kim C.-K."/>
            <person name="Kim J.S."/>
            <person name="Ahn B.O."/>
            <person name="Rhee S.Y."/>
            <person name="Sohng J.K."/>
        </authorList>
    </citation>
    <scope>NUCLEOTIDE SEQUENCE</scope>
    <source>
        <tissue evidence="2">Leaf</tissue>
    </source>
</reference>
<evidence type="ECO:0000256" key="1">
    <source>
        <dbReference type="SAM" id="MobiDB-lite"/>
    </source>
</evidence>
<feature type="region of interest" description="Disordered" evidence="1">
    <location>
        <begin position="1"/>
        <end position="21"/>
    </location>
</feature>
<accession>A0A834WKE7</accession>
<dbReference type="EMBL" id="JAAIUW010000008">
    <property type="protein sequence ID" value="KAF7820129.1"/>
    <property type="molecule type" value="Genomic_DNA"/>
</dbReference>
<name>A0A834WKE7_9FABA</name>
<proteinExistence type="predicted"/>
<sequence length="21" mass="2243">MDKKPDTNVGMMMEASGMGVL</sequence>
<organism evidence="2 3">
    <name type="scientific">Senna tora</name>
    <dbReference type="NCBI Taxonomy" id="362788"/>
    <lineage>
        <taxon>Eukaryota</taxon>
        <taxon>Viridiplantae</taxon>
        <taxon>Streptophyta</taxon>
        <taxon>Embryophyta</taxon>
        <taxon>Tracheophyta</taxon>
        <taxon>Spermatophyta</taxon>
        <taxon>Magnoliopsida</taxon>
        <taxon>eudicotyledons</taxon>
        <taxon>Gunneridae</taxon>
        <taxon>Pentapetalae</taxon>
        <taxon>rosids</taxon>
        <taxon>fabids</taxon>
        <taxon>Fabales</taxon>
        <taxon>Fabaceae</taxon>
        <taxon>Caesalpinioideae</taxon>
        <taxon>Cassia clade</taxon>
        <taxon>Senna</taxon>
    </lineage>
</organism>
<evidence type="ECO:0000313" key="2">
    <source>
        <dbReference type="EMBL" id="KAF7820129.1"/>
    </source>
</evidence>
<dbReference type="Proteomes" id="UP000634136">
    <property type="component" value="Unassembled WGS sequence"/>
</dbReference>